<sequence>MIGALGDIIFKVSINDVSTFQDFTRSSSGRWATHEVHMQKPKGEFLGPDLDSISFKMQLEATLGRNPRYDMEKIMEYSRTGKPLLLVIGGDALGYYRWVVESLEQGYKNIDNKGNVLSAELTVTLKEYVK</sequence>
<accession>A0AA42DMK6</accession>
<organism evidence="1 2">
    <name type="scientific">Holtiella tumoricola</name>
    <dbReference type="NCBI Taxonomy" id="3018743"/>
    <lineage>
        <taxon>Bacteria</taxon>
        <taxon>Bacillati</taxon>
        <taxon>Bacillota</taxon>
        <taxon>Clostridia</taxon>
        <taxon>Lachnospirales</taxon>
        <taxon>Cellulosilyticaceae</taxon>
        <taxon>Holtiella</taxon>
    </lineage>
</organism>
<dbReference type="Proteomes" id="UP001169242">
    <property type="component" value="Unassembled WGS sequence"/>
</dbReference>
<name>A0AA42DMK6_9FIRM</name>
<dbReference type="EMBL" id="JAQIFT010000040">
    <property type="protein sequence ID" value="MDA3731676.1"/>
    <property type="molecule type" value="Genomic_DNA"/>
</dbReference>
<evidence type="ECO:0000313" key="1">
    <source>
        <dbReference type="EMBL" id="MDA3731676.1"/>
    </source>
</evidence>
<dbReference type="AlphaFoldDB" id="A0AA42DMK6"/>
<dbReference type="InterPro" id="IPR009734">
    <property type="entry name" value="Myoviridae_GpU"/>
</dbReference>
<evidence type="ECO:0000313" key="2">
    <source>
        <dbReference type="Proteomes" id="UP001169242"/>
    </source>
</evidence>
<keyword evidence="2" id="KW-1185">Reference proteome</keyword>
<reference evidence="1" key="1">
    <citation type="journal article" date="2023" name="Int. J. Syst. Evol. Microbiol.">
        <title>&lt;i&gt;Holtiella tumoricola&lt;/i&gt; gen. nov. sp. nov., isolated from a human clinical sample.</title>
        <authorList>
            <person name="Allen-Vercoe E."/>
            <person name="Daigneault M.C."/>
            <person name="Vancuren S.J."/>
            <person name="Cochrane K."/>
            <person name="O'Neal L.L."/>
            <person name="Sankaranarayanan K."/>
            <person name="Lawson P.A."/>
        </authorList>
    </citation>
    <scope>NUCLEOTIDE SEQUENCE</scope>
    <source>
        <strain evidence="1">CC70A</strain>
    </source>
</reference>
<protein>
    <submittedName>
        <fullName evidence="1">Phage tail protein</fullName>
    </submittedName>
</protein>
<comment type="caution">
    <text evidence="1">The sequence shown here is derived from an EMBL/GenBank/DDBJ whole genome shotgun (WGS) entry which is preliminary data.</text>
</comment>
<dbReference type="Pfam" id="PF06995">
    <property type="entry name" value="Phage_P2_GpU"/>
    <property type="match status" value="1"/>
</dbReference>
<proteinExistence type="predicted"/>
<dbReference type="RefSeq" id="WP_271012038.1">
    <property type="nucleotide sequence ID" value="NZ_JAQIFT010000040.1"/>
</dbReference>
<gene>
    <name evidence="1" type="ORF">PBV87_09325</name>
</gene>